<name>A0A7S2CZB8_9DINO</name>
<dbReference type="EMBL" id="HBGQ01044095">
    <property type="protein sequence ID" value="CAD9439901.1"/>
    <property type="molecule type" value="Transcribed_RNA"/>
</dbReference>
<sequence length="104" mass="11435">MAEALRDMPGSEFSPMPGDALGTGLFAFIIPLFIGLAAVYFLIIVKPDAILSPEQMVEFKRLEKQKELRRRGAKVGGAKQSRTSRRAKLRQKLRGGKSSSDGKD</sequence>
<reference evidence="3" key="1">
    <citation type="submission" date="2021-01" db="EMBL/GenBank/DDBJ databases">
        <authorList>
            <person name="Corre E."/>
            <person name="Pelletier E."/>
            <person name="Niang G."/>
            <person name="Scheremetjew M."/>
            <person name="Finn R."/>
            <person name="Kale V."/>
            <person name="Holt S."/>
            <person name="Cochrane G."/>
            <person name="Meng A."/>
            <person name="Brown T."/>
            <person name="Cohen L."/>
        </authorList>
    </citation>
    <scope>NUCLEOTIDE SEQUENCE</scope>
    <source>
        <strain evidence="3">CCMP2222</strain>
    </source>
</reference>
<evidence type="ECO:0000256" key="2">
    <source>
        <dbReference type="SAM" id="Phobius"/>
    </source>
</evidence>
<dbReference type="AlphaFoldDB" id="A0A7S2CZB8"/>
<protein>
    <submittedName>
        <fullName evidence="3">Uncharacterized protein</fullName>
    </submittedName>
</protein>
<accession>A0A7S2CZB8</accession>
<keyword evidence="2" id="KW-1133">Transmembrane helix</keyword>
<evidence type="ECO:0000313" key="3">
    <source>
        <dbReference type="EMBL" id="CAD9439901.1"/>
    </source>
</evidence>
<feature type="transmembrane region" description="Helical" evidence="2">
    <location>
        <begin position="20"/>
        <end position="45"/>
    </location>
</feature>
<feature type="compositionally biased region" description="Basic residues" evidence="1">
    <location>
        <begin position="82"/>
        <end position="95"/>
    </location>
</feature>
<organism evidence="3">
    <name type="scientific">Alexandrium andersonii</name>
    <dbReference type="NCBI Taxonomy" id="327968"/>
    <lineage>
        <taxon>Eukaryota</taxon>
        <taxon>Sar</taxon>
        <taxon>Alveolata</taxon>
        <taxon>Dinophyceae</taxon>
        <taxon>Gonyaulacales</taxon>
        <taxon>Pyrocystaceae</taxon>
        <taxon>Alexandrium</taxon>
    </lineage>
</organism>
<proteinExistence type="predicted"/>
<gene>
    <name evidence="3" type="ORF">AAND1436_LOCUS21598</name>
</gene>
<keyword evidence="2" id="KW-0472">Membrane</keyword>
<feature type="region of interest" description="Disordered" evidence="1">
    <location>
        <begin position="70"/>
        <end position="104"/>
    </location>
</feature>
<evidence type="ECO:0000256" key="1">
    <source>
        <dbReference type="SAM" id="MobiDB-lite"/>
    </source>
</evidence>
<keyword evidence="2" id="KW-0812">Transmembrane</keyword>